<dbReference type="InterPro" id="IPR013525">
    <property type="entry name" value="ABC2_TM"/>
</dbReference>
<sequence length="288" mass="30202">MDHGRRTHRHRWHGGRSHSRVIPGRCLPCSHHGGAVSLDLSPRPGVAPRGDRILQHARLEASLLLRNGEQLLLALVIPIGLLVAGMLAGDGFGMGRQVFPASVIALALWSTSFTSLAINTGFERRNGVLERLAATPLTRADLVAGKALATAAIALGQVAIIAAVAVALGWRPVLDAGQSALAVLAAAFALICFAGFALALAGRLRAEATLAVANLIYILVAAGGALVIPLDRYPDVLRLPLLLLPAGALGETLRAAAEGRFTPFLVMILAAWSAVALFVARKAFRWTS</sequence>
<comment type="subcellular location">
    <subcellularLocation>
        <location evidence="1">Membrane</location>
        <topology evidence="1">Multi-pass membrane protein</topology>
    </subcellularLocation>
</comment>
<name>A0A4Q2EKA7_9ACTN</name>
<feature type="transmembrane region" description="Helical" evidence="5">
    <location>
        <begin position="101"/>
        <end position="122"/>
    </location>
</feature>
<dbReference type="GO" id="GO:0140359">
    <property type="term" value="F:ABC-type transporter activity"/>
    <property type="evidence" value="ECO:0007669"/>
    <property type="project" value="InterPro"/>
</dbReference>
<feature type="transmembrane region" description="Helical" evidence="5">
    <location>
        <begin position="261"/>
        <end position="280"/>
    </location>
</feature>
<evidence type="ECO:0000313" key="8">
    <source>
        <dbReference type="Proteomes" id="UP000290624"/>
    </source>
</evidence>
<reference evidence="7 8" key="1">
    <citation type="submission" date="2018-01" db="EMBL/GenBank/DDBJ databases">
        <title>Lactibacter flavus gen. nov., sp. nov., a novel bacterium of the family Propionibacteriaceae isolated from raw milk and dairy products.</title>
        <authorList>
            <person name="Wenning M."/>
            <person name="Breitenwieser F."/>
            <person name="Huptas C."/>
            <person name="von Neubeck M."/>
            <person name="Busse H.-J."/>
            <person name="Scherer S."/>
        </authorList>
    </citation>
    <scope>NUCLEOTIDE SEQUENCE [LARGE SCALE GENOMIC DNA]</scope>
    <source>
        <strain evidence="7 8">VG341</strain>
    </source>
</reference>
<evidence type="ECO:0000256" key="4">
    <source>
        <dbReference type="ARBA" id="ARBA00023136"/>
    </source>
</evidence>
<dbReference type="InterPro" id="IPR051784">
    <property type="entry name" value="Nod_factor_ABC_transporter"/>
</dbReference>
<dbReference type="Pfam" id="PF01061">
    <property type="entry name" value="ABC2_membrane"/>
    <property type="match status" value="1"/>
</dbReference>
<keyword evidence="3 5" id="KW-1133">Transmembrane helix</keyword>
<feature type="domain" description="ABC-2 type transporter transmembrane" evidence="6">
    <location>
        <begin position="65"/>
        <end position="239"/>
    </location>
</feature>
<feature type="transmembrane region" description="Helical" evidence="5">
    <location>
        <begin position="180"/>
        <end position="201"/>
    </location>
</feature>
<keyword evidence="8" id="KW-1185">Reference proteome</keyword>
<dbReference type="PANTHER" id="PTHR43229">
    <property type="entry name" value="NODULATION PROTEIN J"/>
    <property type="match status" value="1"/>
</dbReference>
<dbReference type="GO" id="GO:0016020">
    <property type="term" value="C:membrane"/>
    <property type="evidence" value="ECO:0007669"/>
    <property type="project" value="UniProtKB-SubCell"/>
</dbReference>
<feature type="transmembrane region" description="Helical" evidence="5">
    <location>
        <begin position="71"/>
        <end position="89"/>
    </location>
</feature>
<proteinExistence type="predicted"/>
<feature type="transmembrane region" description="Helical" evidence="5">
    <location>
        <begin position="208"/>
        <end position="230"/>
    </location>
</feature>
<protein>
    <submittedName>
        <fullName evidence="7">ABC transporter permease</fullName>
    </submittedName>
</protein>
<keyword evidence="2 5" id="KW-0812">Transmembrane</keyword>
<evidence type="ECO:0000256" key="1">
    <source>
        <dbReference type="ARBA" id="ARBA00004141"/>
    </source>
</evidence>
<evidence type="ECO:0000313" key="7">
    <source>
        <dbReference type="EMBL" id="RXW32415.1"/>
    </source>
</evidence>
<dbReference type="PANTHER" id="PTHR43229:SF2">
    <property type="entry name" value="NODULATION PROTEIN J"/>
    <property type="match status" value="1"/>
</dbReference>
<comment type="caution">
    <text evidence="7">The sequence shown here is derived from an EMBL/GenBank/DDBJ whole genome shotgun (WGS) entry which is preliminary data.</text>
</comment>
<organism evidence="7 8">
    <name type="scientific">Propioniciclava flava</name>
    <dbReference type="NCBI Taxonomy" id="2072026"/>
    <lineage>
        <taxon>Bacteria</taxon>
        <taxon>Bacillati</taxon>
        <taxon>Actinomycetota</taxon>
        <taxon>Actinomycetes</taxon>
        <taxon>Propionibacteriales</taxon>
        <taxon>Propionibacteriaceae</taxon>
        <taxon>Propioniciclava</taxon>
    </lineage>
</organism>
<feature type="transmembrane region" description="Helical" evidence="5">
    <location>
        <begin position="143"/>
        <end position="168"/>
    </location>
</feature>
<evidence type="ECO:0000256" key="3">
    <source>
        <dbReference type="ARBA" id="ARBA00022989"/>
    </source>
</evidence>
<dbReference type="AlphaFoldDB" id="A0A4Q2EKA7"/>
<evidence type="ECO:0000256" key="2">
    <source>
        <dbReference type="ARBA" id="ARBA00022692"/>
    </source>
</evidence>
<evidence type="ECO:0000256" key="5">
    <source>
        <dbReference type="SAM" id="Phobius"/>
    </source>
</evidence>
<dbReference type="EMBL" id="PPCV01000004">
    <property type="protein sequence ID" value="RXW32415.1"/>
    <property type="molecule type" value="Genomic_DNA"/>
</dbReference>
<evidence type="ECO:0000259" key="6">
    <source>
        <dbReference type="Pfam" id="PF01061"/>
    </source>
</evidence>
<keyword evidence="4 5" id="KW-0472">Membrane</keyword>
<gene>
    <name evidence="7" type="ORF">C1706_07690</name>
</gene>
<dbReference type="Proteomes" id="UP000290624">
    <property type="component" value="Unassembled WGS sequence"/>
</dbReference>
<dbReference type="OrthoDB" id="160207at2"/>
<accession>A0A4Q2EKA7</accession>